<dbReference type="Pfam" id="PF25137">
    <property type="entry name" value="ADH_Fe_C"/>
    <property type="match status" value="1"/>
</dbReference>
<feature type="domain" description="Fe-containing alcohol dehydrogenase-like C-terminal" evidence="6">
    <location>
        <begin position="201"/>
        <end position="385"/>
    </location>
</feature>
<dbReference type="InterPro" id="IPR056798">
    <property type="entry name" value="ADH_Fe_C"/>
</dbReference>
<evidence type="ECO:0000256" key="3">
    <source>
        <dbReference type="ARBA" id="ARBA00023002"/>
    </source>
</evidence>
<dbReference type="InterPro" id="IPR001670">
    <property type="entry name" value="ADH_Fe/GldA"/>
</dbReference>
<evidence type="ECO:0000256" key="4">
    <source>
        <dbReference type="ARBA" id="ARBA00023027"/>
    </source>
</evidence>
<dbReference type="InterPro" id="IPR018211">
    <property type="entry name" value="ADH_Fe_CS"/>
</dbReference>
<dbReference type="OrthoDB" id="9815791at2"/>
<comment type="caution">
    <text evidence="7">The sequence shown here is derived from an EMBL/GenBank/DDBJ whole genome shotgun (WGS) entry which is preliminary data.</text>
</comment>
<keyword evidence="8" id="KW-1185">Reference proteome</keyword>
<dbReference type="InterPro" id="IPR039697">
    <property type="entry name" value="Alcohol_dehydrogenase_Fe"/>
</dbReference>
<dbReference type="Gene3D" id="3.40.50.1970">
    <property type="match status" value="1"/>
</dbReference>
<evidence type="ECO:0000313" key="7">
    <source>
        <dbReference type="EMBL" id="PSU44745.1"/>
    </source>
</evidence>
<dbReference type="SUPFAM" id="SSF56796">
    <property type="entry name" value="Dehydroquinate synthase-like"/>
    <property type="match status" value="1"/>
</dbReference>
<keyword evidence="4" id="KW-0520">NAD</keyword>
<dbReference type="PROSITE" id="PS00060">
    <property type="entry name" value="ADH_IRON_2"/>
    <property type="match status" value="1"/>
</dbReference>
<dbReference type="FunFam" id="1.20.1090.10:FF:000001">
    <property type="entry name" value="Aldehyde-alcohol dehydrogenase"/>
    <property type="match status" value="1"/>
</dbReference>
<dbReference type="Proteomes" id="UP000240987">
    <property type="component" value="Unassembled WGS sequence"/>
</dbReference>
<dbReference type="PROSITE" id="PS00913">
    <property type="entry name" value="ADH_IRON_1"/>
    <property type="match status" value="1"/>
</dbReference>
<name>A0A2T3J7L2_9GAMM</name>
<dbReference type="GO" id="GO:0004022">
    <property type="term" value="F:alcohol dehydrogenase (NAD+) activity"/>
    <property type="evidence" value="ECO:0007669"/>
    <property type="project" value="TreeGrafter"/>
</dbReference>
<comment type="similarity">
    <text evidence="2">Belongs to the iron-containing alcohol dehydrogenase family.</text>
</comment>
<keyword evidence="3" id="KW-0560">Oxidoreductase</keyword>
<dbReference type="Pfam" id="PF00465">
    <property type="entry name" value="Fe-ADH"/>
    <property type="match status" value="1"/>
</dbReference>
<dbReference type="RefSeq" id="WP_107245475.1">
    <property type="nucleotide sequence ID" value="NZ_PYMJ01000043.1"/>
</dbReference>
<evidence type="ECO:0000259" key="5">
    <source>
        <dbReference type="Pfam" id="PF00465"/>
    </source>
</evidence>
<comment type="cofactor">
    <cofactor evidence="1">
        <name>Fe cation</name>
        <dbReference type="ChEBI" id="CHEBI:24875"/>
    </cofactor>
</comment>
<evidence type="ECO:0000256" key="2">
    <source>
        <dbReference type="ARBA" id="ARBA00007358"/>
    </source>
</evidence>
<dbReference type="FunFam" id="3.40.50.1970:FF:000003">
    <property type="entry name" value="Alcohol dehydrogenase, iron-containing"/>
    <property type="match status" value="1"/>
</dbReference>
<dbReference type="Gene3D" id="1.20.1090.10">
    <property type="entry name" value="Dehydroquinate synthase-like - alpha domain"/>
    <property type="match status" value="1"/>
</dbReference>
<organism evidence="7 8">
    <name type="scientific">Photobacterium frigidiphilum</name>
    <dbReference type="NCBI Taxonomy" id="264736"/>
    <lineage>
        <taxon>Bacteria</taxon>
        <taxon>Pseudomonadati</taxon>
        <taxon>Pseudomonadota</taxon>
        <taxon>Gammaproteobacteria</taxon>
        <taxon>Vibrionales</taxon>
        <taxon>Vibrionaceae</taxon>
        <taxon>Photobacterium</taxon>
    </lineage>
</organism>
<evidence type="ECO:0000259" key="6">
    <source>
        <dbReference type="Pfam" id="PF25137"/>
    </source>
</evidence>
<sequence length="393" mass="42319">MWLYKIIVGVNKQLKKLIPIPFPELVHGSGCIADAGDLLTAQGVKRPLVVTDKMLVSLGIVEKLTRSLEKHHIEYAVFDEVTPDPSIATVNAGFEVYQWHNCDAIVAIGGGSPIDCAKVIGAKVVKKADVKAFSGKLKVRKSLPPFMAIPTTAGTGSEATIAAVITDPVARSKFAVIDPVLVPKIALLDPELMVGLPKSITAATGMDALTHAIEAYLGSFSNQLTDRYAKEAIVTIFDQLPKAYADGGDLHAGGSMAMASYLAGCAFTRAFVGYVHAIAHQLGGLYHIPHGQANAVLLPLVLRFSFPECRQRFSDMAALIGLSDGEQFILAVEQLNQQLNIPNTFEQLKADDIPEIARRALTEAHGTYPVPRYMSQSQCENLLTQLLPLSLSH</sequence>
<feature type="domain" description="Alcohol dehydrogenase iron-type/glycerol dehydrogenase GldA" evidence="5">
    <location>
        <begin position="24"/>
        <end position="190"/>
    </location>
</feature>
<dbReference type="PANTHER" id="PTHR11496">
    <property type="entry name" value="ALCOHOL DEHYDROGENASE"/>
    <property type="match status" value="1"/>
</dbReference>
<protein>
    <submittedName>
        <fullName evidence="7">Dehydrogenase</fullName>
    </submittedName>
</protein>
<gene>
    <name evidence="7" type="ORF">C9J12_25960</name>
</gene>
<proteinExistence type="inferred from homology"/>
<reference evidence="7 8" key="1">
    <citation type="submission" date="2018-01" db="EMBL/GenBank/DDBJ databases">
        <title>Whole genome sequencing of Histamine producing bacteria.</title>
        <authorList>
            <person name="Butler K."/>
        </authorList>
    </citation>
    <scope>NUCLEOTIDE SEQUENCE [LARGE SCALE GENOMIC DNA]</scope>
    <source>
        <strain evidence="7 8">JCM 12947</strain>
    </source>
</reference>
<dbReference type="AlphaFoldDB" id="A0A2T3J7L2"/>
<dbReference type="PANTHER" id="PTHR11496:SF102">
    <property type="entry name" value="ALCOHOL DEHYDROGENASE 4"/>
    <property type="match status" value="1"/>
</dbReference>
<evidence type="ECO:0000256" key="1">
    <source>
        <dbReference type="ARBA" id="ARBA00001962"/>
    </source>
</evidence>
<dbReference type="GO" id="GO:0046872">
    <property type="term" value="F:metal ion binding"/>
    <property type="evidence" value="ECO:0007669"/>
    <property type="project" value="InterPro"/>
</dbReference>
<evidence type="ECO:0000313" key="8">
    <source>
        <dbReference type="Proteomes" id="UP000240987"/>
    </source>
</evidence>
<dbReference type="EMBL" id="PYMJ01000043">
    <property type="protein sequence ID" value="PSU44745.1"/>
    <property type="molecule type" value="Genomic_DNA"/>
</dbReference>
<dbReference type="CDD" id="cd08189">
    <property type="entry name" value="Fe-ADH-like"/>
    <property type="match status" value="1"/>
</dbReference>
<accession>A0A2T3J7L2</accession>